<name>A0A399QZG6_9PROT</name>
<comment type="caution">
    <text evidence="4">The sequence shown here is derived from an EMBL/GenBank/DDBJ whole genome shotgun (WGS) entry which is preliminary data.</text>
</comment>
<dbReference type="Gene3D" id="1.10.357.10">
    <property type="entry name" value="Tetracycline Repressor, domain 2"/>
    <property type="match status" value="1"/>
</dbReference>
<dbReference type="SUPFAM" id="SSF48498">
    <property type="entry name" value="Tetracyclin repressor-like, C-terminal domain"/>
    <property type="match status" value="1"/>
</dbReference>
<keyword evidence="1" id="KW-0238">DNA-binding</keyword>
<gene>
    <name evidence="4" type="ORF">D1224_06795</name>
</gene>
<evidence type="ECO:0000313" key="5">
    <source>
        <dbReference type="Proteomes" id="UP000265431"/>
    </source>
</evidence>
<evidence type="ECO:0000256" key="2">
    <source>
        <dbReference type="SAM" id="MobiDB-lite"/>
    </source>
</evidence>
<feature type="domain" description="HTH tetR-type" evidence="3">
    <location>
        <begin position="29"/>
        <end position="66"/>
    </location>
</feature>
<dbReference type="InterPro" id="IPR036271">
    <property type="entry name" value="Tet_transcr_reg_TetR-rel_C_sf"/>
</dbReference>
<organism evidence="4 5">
    <name type="scientific">Henriciella barbarensis</name>
    <dbReference type="NCBI Taxonomy" id="86342"/>
    <lineage>
        <taxon>Bacteria</taxon>
        <taxon>Pseudomonadati</taxon>
        <taxon>Pseudomonadota</taxon>
        <taxon>Alphaproteobacteria</taxon>
        <taxon>Hyphomonadales</taxon>
        <taxon>Hyphomonadaceae</taxon>
        <taxon>Henriciella</taxon>
    </lineage>
</organism>
<dbReference type="SUPFAM" id="SSF46689">
    <property type="entry name" value="Homeodomain-like"/>
    <property type="match status" value="1"/>
</dbReference>
<dbReference type="GO" id="GO:0003677">
    <property type="term" value="F:DNA binding"/>
    <property type="evidence" value="ECO:0007669"/>
    <property type="project" value="UniProtKB-KW"/>
</dbReference>
<dbReference type="Proteomes" id="UP000265431">
    <property type="component" value="Unassembled WGS sequence"/>
</dbReference>
<dbReference type="EMBL" id="QWGB01000005">
    <property type="protein sequence ID" value="RIJ23951.1"/>
    <property type="molecule type" value="Genomic_DNA"/>
</dbReference>
<reference evidence="4 5" key="1">
    <citation type="submission" date="2018-08" db="EMBL/GenBank/DDBJ databases">
        <title>Henriciella mobilis sp. nov., isolated from seawater.</title>
        <authorList>
            <person name="Cheng H."/>
            <person name="Wu Y.-H."/>
            <person name="Xu X.-W."/>
            <person name="Guo L.-L."/>
        </authorList>
    </citation>
    <scope>NUCLEOTIDE SEQUENCE [LARGE SCALE GENOMIC DNA]</scope>
    <source>
        <strain evidence="4 5">CCUG66934</strain>
    </source>
</reference>
<dbReference type="InterPro" id="IPR009057">
    <property type="entry name" value="Homeodomain-like_sf"/>
</dbReference>
<evidence type="ECO:0000313" key="4">
    <source>
        <dbReference type="EMBL" id="RIJ23951.1"/>
    </source>
</evidence>
<feature type="compositionally biased region" description="Basic residues" evidence="2">
    <location>
        <begin position="8"/>
        <end position="19"/>
    </location>
</feature>
<evidence type="ECO:0000256" key="1">
    <source>
        <dbReference type="ARBA" id="ARBA00023125"/>
    </source>
</evidence>
<keyword evidence="5" id="KW-1185">Reference proteome</keyword>
<protein>
    <submittedName>
        <fullName evidence="4">TetR/AcrR family transcriptional regulator</fullName>
    </submittedName>
</protein>
<dbReference type="OrthoDB" id="9796019at2"/>
<evidence type="ECO:0000259" key="3">
    <source>
        <dbReference type="Pfam" id="PF00440"/>
    </source>
</evidence>
<dbReference type="RefSeq" id="WP_119379140.1">
    <property type="nucleotide sequence ID" value="NZ_QWGB01000005.1"/>
</dbReference>
<dbReference type="AlphaFoldDB" id="A0A399QZG6"/>
<dbReference type="InterPro" id="IPR001647">
    <property type="entry name" value="HTH_TetR"/>
</dbReference>
<accession>A0A399QZG6</accession>
<feature type="region of interest" description="Disordered" evidence="2">
    <location>
        <begin position="1"/>
        <end position="23"/>
    </location>
</feature>
<proteinExistence type="predicted"/>
<dbReference type="Gene3D" id="1.10.10.60">
    <property type="entry name" value="Homeodomain-like"/>
    <property type="match status" value="1"/>
</dbReference>
<dbReference type="Pfam" id="PF00440">
    <property type="entry name" value="TetR_N"/>
    <property type="match status" value="1"/>
</dbReference>
<sequence length="203" mass="22483">MTEETSPKKSKPARRRQGPRRSEASRVAILEATREELVRSGWRKFSVDSVARTAHASKQTIYRWWPATGSMCVEAAIGLLPAVSQAAETDPVERIAALILPIETVTRAGNGHAVLRGALIAAADEKAAGESWRNWMKANIRAPLRLILAEIAAKQLIRRDYDIDEAVNLLISPAWHNLIVMRAPLKEGFSRDQAAHLIQLLKP</sequence>